<feature type="domain" description="Pyridine nucleotide-disulphide oxidoreductase dimerisation" evidence="12">
    <location>
        <begin position="348"/>
        <end position="457"/>
    </location>
</feature>
<keyword evidence="6 11" id="KW-0560">Oxidoreductase</keyword>
<evidence type="ECO:0000256" key="9">
    <source>
        <dbReference type="ARBA" id="ARBA00023284"/>
    </source>
</evidence>
<dbReference type="InterPro" id="IPR023753">
    <property type="entry name" value="FAD/NAD-binding_dom"/>
</dbReference>
<gene>
    <name evidence="14" type="primary">lpdA</name>
    <name evidence="14" type="ORF">IW967_00705</name>
</gene>
<dbReference type="InterPro" id="IPR006258">
    <property type="entry name" value="Lipoamide_DH"/>
</dbReference>
<dbReference type="RefSeq" id="WP_067851372.1">
    <property type="nucleotide sequence ID" value="NZ_JADPKZ010000016.1"/>
</dbReference>
<evidence type="ECO:0000313" key="14">
    <source>
        <dbReference type="EMBL" id="MBF8376409.1"/>
    </source>
</evidence>
<evidence type="ECO:0000256" key="6">
    <source>
        <dbReference type="ARBA" id="ARBA00023002"/>
    </source>
</evidence>
<keyword evidence="7 11" id="KW-0520">NAD</keyword>
<dbReference type="SUPFAM" id="SSF55424">
    <property type="entry name" value="FAD/NAD-linked reductases, dimerisation (C-terminal) domain"/>
    <property type="match status" value="1"/>
</dbReference>
<sequence length="470" mass="50138">MVVGDIVEEVEVLVIGAGPGGYVAAIRAAQLGKSVTIVDKAELGGVCLNRGCIPSKALISAAHHYEAAKESPFPGIETTASFDFKKVQEWKQSVVDKMTGGVQQLLKGNKVNVIQGEAFFTKPNEVRVMQENGSQRLQFQHCILATGSRPIELKNLPLGKRVIDSTGALSLDHVPQRLVVVGGGYIGIELGQTFAKFGSQVTIIEGLDSILALFDKQMVRLVEKNLKKYNVQIETKALAQGVEETEDSVKLTYKDKDGNEKTIEADYVLVTVGRRPNTDEIGLQDAGIELTDKGLVKVDQQCRTTNPNVFAIGDIVPGPALAHKASYEGKVAAEVIAGKPSIVDYRCIPSVVFSDPEMASVGLTEEEAKKEYGQVAVGRFPYAANGRATALNATDGFIKLVANKENGVLVGAQVVGVEASNIIAELGLAIEMSATLEDIALTIHAHPTLGEMVMEAAEVGLGEPIHIIKG</sequence>
<protein>
    <recommendedName>
        <fullName evidence="3 11">Dihydrolipoyl dehydrogenase</fullName>
        <ecNumber evidence="2 11">1.8.1.4</ecNumber>
    </recommendedName>
</protein>
<dbReference type="Pfam" id="PF07992">
    <property type="entry name" value="Pyr_redox_2"/>
    <property type="match status" value="1"/>
</dbReference>
<organism evidence="14 15">
    <name type="scientific">Alicyclobacillus mali</name>
    <name type="common">ex Roth et al. 2021</name>
    <dbReference type="NCBI Taxonomy" id="1123961"/>
    <lineage>
        <taxon>Bacteria</taxon>
        <taxon>Bacillati</taxon>
        <taxon>Bacillota</taxon>
        <taxon>Bacilli</taxon>
        <taxon>Bacillales</taxon>
        <taxon>Alicyclobacillaceae</taxon>
        <taxon>Alicyclobacillus</taxon>
    </lineage>
</organism>
<dbReference type="Proteomes" id="UP000642910">
    <property type="component" value="Unassembled WGS sequence"/>
</dbReference>
<dbReference type="SUPFAM" id="SSF51905">
    <property type="entry name" value="FAD/NAD(P)-binding domain"/>
    <property type="match status" value="1"/>
</dbReference>
<dbReference type="GO" id="GO:0004148">
    <property type="term" value="F:dihydrolipoyl dehydrogenase (NADH) activity"/>
    <property type="evidence" value="ECO:0007669"/>
    <property type="project" value="UniProtKB-EC"/>
</dbReference>
<keyword evidence="8" id="KW-1015">Disulfide bond</keyword>
<dbReference type="EC" id="1.8.1.4" evidence="2 11"/>
<dbReference type="InterPro" id="IPR036188">
    <property type="entry name" value="FAD/NAD-bd_sf"/>
</dbReference>
<dbReference type="Gene3D" id="3.50.50.60">
    <property type="entry name" value="FAD/NAD(P)-binding domain"/>
    <property type="match status" value="2"/>
</dbReference>
<evidence type="ECO:0000256" key="2">
    <source>
        <dbReference type="ARBA" id="ARBA00012608"/>
    </source>
</evidence>
<evidence type="ECO:0000256" key="11">
    <source>
        <dbReference type="RuleBase" id="RU003692"/>
    </source>
</evidence>
<dbReference type="PRINTS" id="PR00368">
    <property type="entry name" value="FADPNR"/>
</dbReference>
<evidence type="ECO:0000256" key="4">
    <source>
        <dbReference type="ARBA" id="ARBA00022630"/>
    </source>
</evidence>
<keyword evidence="4 11" id="KW-0285">Flavoprotein</keyword>
<dbReference type="Gene3D" id="3.30.390.30">
    <property type="match status" value="1"/>
</dbReference>
<evidence type="ECO:0000256" key="10">
    <source>
        <dbReference type="ARBA" id="ARBA00049187"/>
    </source>
</evidence>
<dbReference type="NCBIfam" id="TIGR01350">
    <property type="entry name" value="lipoamide_DH"/>
    <property type="match status" value="1"/>
</dbReference>
<feature type="domain" description="FAD/NAD(P)-binding" evidence="13">
    <location>
        <begin position="11"/>
        <end position="329"/>
    </location>
</feature>
<evidence type="ECO:0000256" key="1">
    <source>
        <dbReference type="ARBA" id="ARBA00007532"/>
    </source>
</evidence>
<accession>A0ABS0EZD2</accession>
<reference evidence="14 15" key="1">
    <citation type="submission" date="2020-11" db="EMBL/GenBank/DDBJ databases">
        <title>Genomic insight of Alicyclobacillus mali FL 18 reveals a new arsenic-resistant strain, with potential in environmental biotechnology.</title>
        <authorList>
            <person name="Fiorentino G."/>
            <person name="Gallo G."/>
            <person name="Aulitto M."/>
        </authorList>
    </citation>
    <scope>NUCLEOTIDE SEQUENCE [LARGE SCALE GENOMIC DNA]</scope>
    <source>
        <strain evidence="14 15">FL 18</strain>
    </source>
</reference>
<keyword evidence="5 11" id="KW-0274">FAD</keyword>
<keyword evidence="9 11" id="KW-0676">Redox-active center</keyword>
<dbReference type="PANTHER" id="PTHR22912:SF160">
    <property type="entry name" value="DIHYDROLIPOYL DEHYDROGENASE"/>
    <property type="match status" value="1"/>
</dbReference>
<dbReference type="InterPro" id="IPR001100">
    <property type="entry name" value="Pyr_nuc-diS_OxRdtase"/>
</dbReference>
<comment type="caution">
    <text evidence="14">The sequence shown here is derived from an EMBL/GenBank/DDBJ whole genome shotgun (WGS) entry which is preliminary data.</text>
</comment>
<comment type="catalytic activity">
    <reaction evidence="10 11">
        <text>N(6)-[(R)-dihydrolipoyl]-L-lysyl-[protein] + NAD(+) = N(6)-[(R)-lipoyl]-L-lysyl-[protein] + NADH + H(+)</text>
        <dbReference type="Rhea" id="RHEA:15045"/>
        <dbReference type="Rhea" id="RHEA-COMP:10474"/>
        <dbReference type="Rhea" id="RHEA-COMP:10475"/>
        <dbReference type="ChEBI" id="CHEBI:15378"/>
        <dbReference type="ChEBI" id="CHEBI:57540"/>
        <dbReference type="ChEBI" id="CHEBI:57945"/>
        <dbReference type="ChEBI" id="CHEBI:83099"/>
        <dbReference type="ChEBI" id="CHEBI:83100"/>
        <dbReference type="EC" id="1.8.1.4"/>
    </reaction>
</comment>
<evidence type="ECO:0000256" key="8">
    <source>
        <dbReference type="ARBA" id="ARBA00023157"/>
    </source>
</evidence>
<evidence type="ECO:0000256" key="7">
    <source>
        <dbReference type="ARBA" id="ARBA00023027"/>
    </source>
</evidence>
<comment type="miscellaneous">
    <text evidence="11">The active site is a redox-active disulfide bond.</text>
</comment>
<comment type="cofactor">
    <cofactor evidence="11">
        <name>FAD</name>
        <dbReference type="ChEBI" id="CHEBI:57692"/>
    </cofactor>
    <text evidence="11">Binds 1 FAD per subunit.</text>
</comment>
<dbReference type="InterPro" id="IPR012999">
    <property type="entry name" value="Pyr_OxRdtase_I_AS"/>
</dbReference>
<dbReference type="Pfam" id="PF02852">
    <property type="entry name" value="Pyr_redox_dim"/>
    <property type="match status" value="1"/>
</dbReference>
<evidence type="ECO:0000259" key="13">
    <source>
        <dbReference type="Pfam" id="PF07992"/>
    </source>
</evidence>
<name>A0ABS0EZD2_9BACL</name>
<comment type="similarity">
    <text evidence="1 11">Belongs to the class-I pyridine nucleotide-disulfide oxidoreductase family.</text>
</comment>
<dbReference type="PIRSF" id="PIRSF000350">
    <property type="entry name" value="Mercury_reductase_MerA"/>
    <property type="match status" value="1"/>
</dbReference>
<dbReference type="InterPro" id="IPR050151">
    <property type="entry name" value="Class-I_Pyr_Nuc-Dis_Oxidored"/>
</dbReference>
<dbReference type="EMBL" id="JADPKZ010000016">
    <property type="protein sequence ID" value="MBF8376409.1"/>
    <property type="molecule type" value="Genomic_DNA"/>
</dbReference>
<dbReference type="PRINTS" id="PR00411">
    <property type="entry name" value="PNDRDTASEI"/>
</dbReference>
<evidence type="ECO:0000259" key="12">
    <source>
        <dbReference type="Pfam" id="PF02852"/>
    </source>
</evidence>
<evidence type="ECO:0000256" key="3">
    <source>
        <dbReference type="ARBA" id="ARBA00016961"/>
    </source>
</evidence>
<evidence type="ECO:0000313" key="15">
    <source>
        <dbReference type="Proteomes" id="UP000642910"/>
    </source>
</evidence>
<dbReference type="PANTHER" id="PTHR22912">
    <property type="entry name" value="DISULFIDE OXIDOREDUCTASE"/>
    <property type="match status" value="1"/>
</dbReference>
<dbReference type="PROSITE" id="PS00076">
    <property type="entry name" value="PYRIDINE_REDOX_1"/>
    <property type="match status" value="1"/>
</dbReference>
<proteinExistence type="inferred from homology"/>
<dbReference type="InterPro" id="IPR016156">
    <property type="entry name" value="FAD/NAD-linked_Rdtase_dimer_sf"/>
</dbReference>
<keyword evidence="15" id="KW-1185">Reference proteome</keyword>
<dbReference type="InterPro" id="IPR004099">
    <property type="entry name" value="Pyr_nucl-diS_OxRdtase_dimer"/>
</dbReference>
<evidence type="ECO:0000256" key="5">
    <source>
        <dbReference type="ARBA" id="ARBA00022827"/>
    </source>
</evidence>